<protein>
    <submittedName>
        <fullName evidence="1">Uncharacterized protein</fullName>
    </submittedName>
</protein>
<evidence type="ECO:0000313" key="2">
    <source>
        <dbReference type="Proteomes" id="UP001217089"/>
    </source>
</evidence>
<accession>A0ABQ9FN50</accession>
<gene>
    <name evidence="1" type="ORF">KUTeg_005256</name>
</gene>
<comment type="caution">
    <text evidence="1">The sequence shown here is derived from an EMBL/GenBank/DDBJ whole genome shotgun (WGS) entry which is preliminary data.</text>
</comment>
<name>A0ABQ9FN50_TEGGR</name>
<keyword evidence="2" id="KW-1185">Reference proteome</keyword>
<evidence type="ECO:0000313" key="1">
    <source>
        <dbReference type="EMBL" id="KAJ8317352.1"/>
    </source>
</evidence>
<organism evidence="1 2">
    <name type="scientific">Tegillarca granosa</name>
    <name type="common">Malaysian cockle</name>
    <name type="synonym">Anadara granosa</name>
    <dbReference type="NCBI Taxonomy" id="220873"/>
    <lineage>
        <taxon>Eukaryota</taxon>
        <taxon>Metazoa</taxon>
        <taxon>Spiralia</taxon>
        <taxon>Lophotrochozoa</taxon>
        <taxon>Mollusca</taxon>
        <taxon>Bivalvia</taxon>
        <taxon>Autobranchia</taxon>
        <taxon>Pteriomorphia</taxon>
        <taxon>Arcoida</taxon>
        <taxon>Arcoidea</taxon>
        <taxon>Arcidae</taxon>
        <taxon>Tegillarca</taxon>
    </lineage>
</organism>
<dbReference type="EMBL" id="JARBDR010000246">
    <property type="protein sequence ID" value="KAJ8317352.1"/>
    <property type="molecule type" value="Genomic_DNA"/>
</dbReference>
<dbReference type="Proteomes" id="UP001217089">
    <property type="component" value="Unassembled WGS sequence"/>
</dbReference>
<sequence length="144" mass="16415">MQTDSGTCFQEIRPFCFGTDDKDVLSPKPSVPKPVLSLKRTEKNLENIVTVKKLDMTHLAGSDLRLALPTTEKHSLTKFSKEMCFVIINPIASMEIIWNDVMTESPYPIRYFDWMISTFVSCFRTEKPIIFSAFQEGSSGLLRL</sequence>
<reference evidence="1 2" key="1">
    <citation type="submission" date="2022-12" db="EMBL/GenBank/DDBJ databases">
        <title>Chromosome-level genome of Tegillarca granosa.</title>
        <authorList>
            <person name="Kim J."/>
        </authorList>
    </citation>
    <scope>NUCLEOTIDE SEQUENCE [LARGE SCALE GENOMIC DNA]</scope>
    <source>
        <strain evidence="1">Teg-2019</strain>
        <tissue evidence="1">Adductor muscle</tissue>
    </source>
</reference>
<proteinExistence type="predicted"/>